<evidence type="ECO:0000313" key="3">
    <source>
        <dbReference type="EMBL" id="RAN31693.1"/>
    </source>
</evidence>
<dbReference type="Gene3D" id="3.30.10.10">
    <property type="entry name" value="Trypsin Inhibitor V, subunit A"/>
    <property type="match status" value="1"/>
</dbReference>
<accession>A0A062TUU3</accession>
<gene>
    <name evidence="3" type="ORF">HY3_03725</name>
</gene>
<keyword evidence="2" id="KW-0732">Signal</keyword>
<dbReference type="AlphaFoldDB" id="A0A062TUU3"/>
<dbReference type="Pfam" id="PF11720">
    <property type="entry name" value="Inhibitor_I78"/>
    <property type="match status" value="1"/>
</dbReference>
<organism evidence="3 4">
    <name type="scientific">Hyphomonas pacifica</name>
    <dbReference type="NCBI Taxonomy" id="1280941"/>
    <lineage>
        <taxon>Bacteria</taxon>
        <taxon>Pseudomonadati</taxon>
        <taxon>Pseudomonadota</taxon>
        <taxon>Alphaproteobacteria</taxon>
        <taxon>Hyphomonadales</taxon>
        <taxon>Hyphomonadaceae</taxon>
        <taxon>Hyphomonas</taxon>
    </lineage>
</organism>
<keyword evidence="4" id="KW-1185">Reference proteome</keyword>
<evidence type="ECO:0000313" key="4">
    <source>
        <dbReference type="Proteomes" id="UP000249123"/>
    </source>
</evidence>
<name>A0A062TUU3_9PROT</name>
<reference evidence="3 4" key="1">
    <citation type="submission" date="2013-04" db="EMBL/GenBank/DDBJ databases">
        <title>Hyphomonas sp. T24B3 Genome Sequencing.</title>
        <authorList>
            <person name="Lai Q."/>
            <person name="Shao Z."/>
        </authorList>
    </citation>
    <scope>NUCLEOTIDE SEQUENCE [LARGE SCALE GENOMIC DNA]</scope>
    <source>
        <strain evidence="3 4">T24B3</strain>
    </source>
</reference>
<feature type="signal peptide" evidence="2">
    <location>
        <begin position="1"/>
        <end position="24"/>
    </location>
</feature>
<feature type="chain" id="PRO_5044290777" evidence="2">
    <location>
        <begin position="25"/>
        <end position="128"/>
    </location>
</feature>
<sequence>MKIRAILLAVSAALLLAACGGKNADPVADAPQVEQPPVEAVEGAPPEDAASDETVSPQMDPLDQVEDSCGMAALQAYIGQAASDIPEDELPEGARIVGPDTQVTMDYVPTRLNVLTDEDGLILSLKCG</sequence>
<evidence type="ECO:0000256" key="1">
    <source>
        <dbReference type="SAM" id="MobiDB-lite"/>
    </source>
</evidence>
<dbReference type="Proteomes" id="UP000249123">
    <property type="component" value="Unassembled WGS sequence"/>
</dbReference>
<dbReference type="EMBL" id="AWFB01000045">
    <property type="protein sequence ID" value="RAN31693.1"/>
    <property type="molecule type" value="Genomic_DNA"/>
</dbReference>
<protein>
    <submittedName>
        <fullName evidence="3">Uncharacterized protein</fullName>
    </submittedName>
</protein>
<dbReference type="eggNOG" id="ENOG50339MI">
    <property type="taxonomic scope" value="Bacteria"/>
</dbReference>
<dbReference type="RefSeq" id="WP_051595010.1">
    <property type="nucleotide sequence ID" value="NZ_AWFA01000045.1"/>
</dbReference>
<feature type="region of interest" description="Disordered" evidence="1">
    <location>
        <begin position="25"/>
        <end position="64"/>
    </location>
</feature>
<comment type="caution">
    <text evidence="3">The sequence shown here is derived from an EMBL/GenBank/DDBJ whole genome shotgun (WGS) entry which is preliminary data.</text>
</comment>
<dbReference type="PROSITE" id="PS51257">
    <property type="entry name" value="PROKAR_LIPOPROTEIN"/>
    <property type="match status" value="1"/>
</dbReference>
<feature type="compositionally biased region" description="Low complexity" evidence="1">
    <location>
        <begin position="30"/>
        <end position="48"/>
    </location>
</feature>
<evidence type="ECO:0000256" key="2">
    <source>
        <dbReference type="SAM" id="SignalP"/>
    </source>
</evidence>
<dbReference type="STRING" id="1280941.HY2_04030"/>
<dbReference type="OrthoDB" id="8724542at2"/>
<dbReference type="InterPro" id="IPR021719">
    <property type="entry name" value="Prot_inh_I78"/>
</dbReference>
<proteinExistence type="predicted"/>